<dbReference type="AlphaFoldDB" id="A0A9Q0LIW6"/>
<protein>
    <submittedName>
        <fullName evidence="2">Vacuolar protein sorting-associated protein 33a</fullName>
    </submittedName>
</protein>
<dbReference type="Proteomes" id="UP001149090">
    <property type="component" value="Unassembled WGS sequence"/>
</dbReference>
<dbReference type="OrthoDB" id="10262287at2759"/>
<dbReference type="InterPro" id="IPR043154">
    <property type="entry name" value="Sec-1-like_dom1"/>
</dbReference>
<dbReference type="Pfam" id="PF00995">
    <property type="entry name" value="Sec1"/>
    <property type="match status" value="1"/>
</dbReference>
<dbReference type="InterPro" id="IPR043155">
    <property type="entry name" value="VPS33_dom3b"/>
</dbReference>
<reference evidence="2" key="1">
    <citation type="submission" date="2022-10" db="EMBL/GenBank/DDBJ databases">
        <title>Novel sulphate-reducing endosymbionts in the free-living metamonad Anaeramoeba.</title>
        <authorList>
            <person name="Jerlstrom-Hultqvist J."/>
            <person name="Cepicka I."/>
            <person name="Gallot-Lavallee L."/>
            <person name="Salas-Leiva D."/>
            <person name="Curtis B.A."/>
            <person name="Zahonova K."/>
            <person name="Pipaliya S."/>
            <person name="Dacks J."/>
            <person name="Roger A.J."/>
        </authorList>
    </citation>
    <scope>NUCLEOTIDE SEQUENCE</scope>
    <source>
        <strain evidence="2">BMAN</strain>
    </source>
</reference>
<name>A0A9Q0LIW6_ANAIG</name>
<dbReference type="InterPro" id="IPR036045">
    <property type="entry name" value="Sec1-like_sf"/>
</dbReference>
<dbReference type="PIRSF" id="PIRSF005715">
    <property type="entry name" value="VPS45_Sec1"/>
    <property type="match status" value="1"/>
</dbReference>
<dbReference type="Gene3D" id="3.90.830.10">
    <property type="entry name" value="Syntaxin Binding Protein 1, Chain A, domain 2"/>
    <property type="match status" value="1"/>
</dbReference>
<sequence length="596" mass="68688">MSYLDLDNAQIIKDIGAIREDTRQELLSILTSFENGTCLILDNDFLLPLGLLVDKSELKELGVGKVFVFQDQDPKITQKNILFFIRPKKEVIEKVANYIKLNETNDTFSKKEFHIYFVPHKSFLCEKILEKQGVRGAVTINEFHFDLLNLDEDVFTLFLESSFQDYLSGDTTSLYFISSAINKLQGFFGMIPTVKYIGKNAKIVTDMLVRMGKDTHLDPSVQPKIHNLVVVDRMIDLITPMMIQLTYEGIIDELYEITNSYAEFEPKIIGKEGTKKEKYILNSNDVLFEELRDLNIGFVGEFLKQKARYIAEQYDQRHNLQEIRDISNFVHKLPGLQKEHFSLSIHLNILEDIFNKTQKTQKFQKYVNNQLGLVFEGNPVNEYVEEMMYTDESLVDVLRLLCLQSMVNNDFKGKVFDNFRKDIIQNYGFKHIFTLEKLAKLGMFQKRQTKGKGKMNFVQMKKILNLIDPNFDENKGISSVYSGYTPITARLIQKSIKSDGWKEIEEVLKQLTDGVYGEIAQQNAKSQNAPSENVVVQSDKKMVCFVFFVGGVTYSEISALRLLSQMEDSKYDFVVGTTQMINGKSLIESCFENYID</sequence>
<organism evidence="2 3">
    <name type="scientific">Anaeramoeba ignava</name>
    <name type="common">Anaerobic marine amoeba</name>
    <dbReference type="NCBI Taxonomy" id="1746090"/>
    <lineage>
        <taxon>Eukaryota</taxon>
        <taxon>Metamonada</taxon>
        <taxon>Anaeramoebidae</taxon>
        <taxon>Anaeramoeba</taxon>
    </lineage>
</organism>
<dbReference type="Gene3D" id="1.25.40.850">
    <property type="match status" value="1"/>
</dbReference>
<keyword evidence="3" id="KW-1185">Reference proteome</keyword>
<accession>A0A9Q0LIW6</accession>
<dbReference type="Gene3D" id="3.40.50.1910">
    <property type="match status" value="2"/>
</dbReference>
<dbReference type="SUPFAM" id="SSF56815">
    <property type="entry name" value="Sec1/munc18-like (SM) proteins"/>
    <property type="match status" value="1"/>
</dbReference>
<evidence type="ECO:0000256" key="1">
    <source>
        <dbReference type="ARBA" id="ARBA00009884"/>
    </source>
</evidence>
<dbReference type="InterPro" id="IPR001619">
    <property type="entry name" value="Sec1-like"/>
</dbReference>
<dbReference type="InterPro" id="IPR027482">
    <property type="entry name" value="Sec1-like_dom2"/>
</dbReference>
<comment type="caution">
    <text evidence="2">The sequence shown here is derived from an EMBL/GenBank/DDBJ whole genome shotgun (WGS) entry which is preliminary data.</text>
</comment>
<dbReference type="Gene3D" id="3.40.50.2060">
    <property type="match status" value="1"/>
</dbReference>
<dbReference type="GO" id="GO:0016192">
    <property type="term" value="P:vesicle-mediated transport"/>
    <property type="evidence" value="ECO:0007669"/>
    <property type="project" value="InterPro"/>
</dbReference>
<evidence type="ECO:0000313" key="3">
    <source>
        <dbReference type="Proteomes" id="UP001149090"/>
    </source>
</evidence>
<dbReference type="EMBL" id="JAPDFW010000073">
    <property type="protein sequence ID" value="KAJ5073657.1"/>
    <property type="molecule type" value="Genomic_DNA"/>
</dbReference>
<evidence type="ECO:0000313" key="2">
    <source>
        <dbReference type="EMBL" id="KAJ5073657.1"/>
    </source>
</evidence>
<dbReference type="InterPro" id="IPR043127">
    <property type="entry name" value="Sec-1-like_dom3a"/>
</dbReference>
<dbReference type="PANTHER" id="PTHR11679">
    <property type="entry name" value="VESICLE PROTEIN SORTING-ASSOCIATED"/>
    <property type="match status" value="1"/>
</dbReference>
<proteinExistence type="inferred from homology"/>
<dbReference type="OMA" id="LCPRMNI"/>
<gene>
    <name evidence="2" type="ORF">M0811_08494</name>
</gene>
<comment type="similarity">
    <text evidence="1">Belongs to the STXBP/unc-18/SEC1 family.</text>
</comment>